<dbReference type="PANTHER" id="PTHR12296:SF30">
    <property type="entry name" value="DENN DOMAIN-CONTAINING PROTEIN CRAG"/>
    <property type="match status" value="1"/>
</dbReference>
<dbReference type="InterPro" id="IPR037516">
    <property type="entry name" value="Tripartite_DENN"/>
</dbReference>
<reference evidence="6 7" key="1">
    <citation type="submission" date="2013-05" db="EMBL/GenBank/DDBJ databases">
        <title>Draft genome of the parasitic nematode Anyclostoma ceylanicum.</title>
        <authorList>
            <person name="Mitreva M."/>
        </authorList>
    </citation>
    <scope>NUCLEOTIDE SEQUENCE [LARGE SCALE GENOMIC DNA]</scope>
</reference>
<evidence type="ECO:0000313" key="6">
    <source>
        <dbReference type="EMBL" id="EPB78542.1"/>
    </source>
</evidence>
<dbReference type="PROSITE" id="PS51498">
    <property type="entry name" value="MABP"/>
    <property type="match status" value="1"/>
</dbReference>
<protein>
    <submittedName>
        <fullName evidence="6">DDENN domain protein</fullName>
    </submittedName>
</protein>
<dbReference type="SMART" id="SM00799">
    <property type="entry name" value="DENN"/>
    <property type="match status" value="1"/>
</dbReference>
<dbReference type="SMART" id="SM00801">
    <property type="entry name" value="dDENN"/>
    <property type="match status" value="1"/>
</dbReference>
<dbReference type="Pfam" id="PF02141">
    <property type="entry name" value="DENN"/>
    <property type="match status" value="1"/>
</dbReference>
<name>A0A0D6MC99_9BILA</name>
<dbReference type="InterPro" id="IPR002885">
    <property type="entry name" value="PPR_rpt"/>
</dbReference>
<dbReference type="GO" id="GO:0032483">
    <property type="term" value="P:regulation of Rab protein signal transduction"/>
    <property type="evidence" value="ECO:0007669"/>
    <property type="project" value="TreeGrafter"/>
</dbReference>
<dbReference type="Gene3D" id="2.100.10.50">
    <property type="match status" value="1"/>
</dbReference>
<dbReference type="GO" id="GO:0031410">
    <property type="term" value="C:cytoplasmic vesicle"/>
    <property type="evidence" value="ECO:0007669"/>
    <property type="project" value="TreeGrafter"/>
</dbReference>
<dbReference type="PROSITE" id="PS51375">
    <property type="entry name" value="PPR"/>
    <property type="match status" value="1"/>
</dbReference>
<dbReference type="InterPro" id="IPR011990">
    <property type="entry name" value="TPR-like_helical_dom_sf"/>
</dbReference>
<dbReference type="Proteomes" id="UP000054495">
    <property type="component" value="Unassembled WGS sequence"/>
</dbReference>
<dbReference type="Pfam" id="PF03455">
    <property type="entry name" value="dDENN"/>
    <property type="match status" value="1"/>
</dbReference>
<feature type="region of interest" description="Disordered" evidence="3">
    <location>
        <begin position="864"/>
        <end position="905"/>
    </location>
</feature>
<organism evidence="6 7">
    <name type="scientific">Ancylostoma ceylanicum</name>
    <dbReference type="NCBI Taxonomy" id="53326"/>
    <lineage>
        <taxon>Eukaryota</taxon>
        <taxon>Metazoa</taxon>
        <taxon>Ecdysozoa</taxon>
        <taxon>Nematoda</taxon>
        <taxon>Chromadorea</taxon>
        <taxon>Rhabditida</taxon>
        <taxon>Rhabditina</taxon>
        <taxon>Rhabditomorpha</taxon>
        <taxon>Strongyloidea</taxon>
        <taxon>Ancylostomatidae</taxon>
        <taxon>Ancylostomatinae</taxon>
        <taxon>Ancylostoma</taxon>
    </lineage>
</organism>
<dbReference type="PANTHER" id="PTHR12296">
    <property type="entry name" value="DENN DOMAIN-CONTAINING PROTEIN 4"/>
    <property type="match status" value="1"/>
</dbReference>
<dbReference type="PROSITE" id="PS50211">
    <property type="entry name" value="DENN"/>
    <property type="match status" value="1"/>
</dbReference>
<dbReference type="InterPro" id="IPR005113">
    <property type="entry name" value="uDENN_dom"/>
</dbReference>
<feature type="domain" description="UDENN" evidence="4">
    <location>
        <begin position="191"/>
        <end position="559"/>
    </location>
</feature>
<dbReference type="InterPro" id="IPR001194">
    <property type="entry name" value="cDENN_dom"/>
</dbReference>
<dbReference type="InterPro" id="IPR005112">
    <property type="entry name" value="dDENN_dom"/>
</dbReference>
<dbReference type="InterPro" id="IPR023341">
    <property type="entry name" value="MABP"/>
</dbReference>
<gene>
    <name evidence="6" type="ORF">ANCCEY_02383</name>
</gene>
<proteinExistence type="predicted"/>
<evidence type="ECO:0000313" key="7">
    <source>
        <dbReference type="Proteomes" id="UP000054495"/>
    </source>
</evidence>
<accession>A0A0D6MC99</accession>
<evidence type="ECO:0000256" key="1">
    <source>
        <dbReference type="ARBA" id="ARBA00022658"/>
    </source>
</evidence>
<evidence type="ECO:0000256" key="3">
    <source>
        <dbReference type="SAM" id="MobiDB-lite"/>
    </source>
</evidence>
<dbReference type="InterPro" id="IPR043153">
    <property type="entry name" value="DENN_C"/>
</dbReference>
<dbReference type="Gene3D" id="1.25.40.10">
    <property type="entry name" value="Tetratricopeptide repeat domain"/>
    <property type="match status" value="1"/>
</dbReference>
<dbReference type="EMBL" id="KE124810">
    <property type="protein sequence ID" value="EPB78542.1"/>
    <property type="molecule type" value="Genomic_DNA"/>
</dbReference>
<keyword evidence="1" id="KW-0344">Guanine-nucleotide releasing factor</keyword>
<dbReference type="GO" id="GO:0005085">
    <property type="term" value="F:guanyl-nucleotide exchange factor activity"/>
    <property type="evidence" value="ECO:0007669"/>
    <property type="project" value="UniProtKB-KW"/>
</dbReference>
<dbReference type="Pfam" id="PF03456">
    <property type="entry name" value="uDENN"/>
    <property type="match status" value="1"/>
</dbReference>
<sequence>MASRDDDRRLFEHFVIAGLSEEAPQQAAPSTQEFGYRNSSPLAPITDICVIFPSLGETAPEGYEIIETTQLGYPADLNHGSIRMPSVFLCYRRGYHKPPLLDIGLIEYGRGEKPMVDTNIVQTTPFGRPANVNNASQNIFLTYRRAVPSSAPSQFVVTDICVILANKGEIPLHTYYKIPKNLNKGMVGSDVYICYKKSQCSTKRLAYKPTVLDYFPKTRGGENRDDDFKLAQNIALFCLPMGALIECWPVKCQPPDRVFSTFVLTDENGTKFYGASVSFFEKYTDKLSEEQLEQLDLTSSNRLDEAGAVEDSSSNNDPADEMFEVSFPTPRRPHVLMQLGSETISFDSHDESQLPLNGAQLCDTLRALGTDNLIYLMMLALLEQKILVHSLRYFDLYEDPPADVTCFDLDTATISQSVNRLTLKLSILPKKPTKQLKATLDDLFRRLNKEAFDLGSKKSDYVPVDRELVIQKKRKELEMAIHDAFLRFMVNLMRGYQSYLRPIKSAPSTVSATDTGNLFDLDGFLKSRDKSGVEFFKRFCATQSFIRFIEERSFISDKNTYNAFFDDCIAKVDASEGIEVSLLEVDGTTHLNNTSVFIAPPEPIIDPATGLEREFKYERFPRQLDPSLFQLDHLNLNRNTDQQSVPVQYEHNRCAAVRTKPEIRSSMLAATNSVRTNPLHWPKTLLFYAYSLWFMQLPSLIAIAPNKKKILLLAFHILDRMEHTEVFPLDQVCYRILIELCGECGEPSLAVKVLQAMHRAGVEQNAVTYGIYHRAVLNAKWPSPARQRAIEAWSQLRLYVHAVVKLKACIRTDTHSLCPPTTDSHSVSDGGYHSDKTAEEKRMEAMDLETKPYVISYHSLQDNNETDPLCSGNDEDPLSKNNPLDPLGALSTPETPKVAPSQLPMSPSRAKFMADLESTPFASEYNSKSENKTPNKSLGWLKGITNSPILKMIRSQTFAVSSKLKLGVTSLVREVKSLNRSYRERGSGTLFGDDSDDEAVDLVEDDPAYQLDCGKADSILSDDWWLKEVFLQLRRNEMRKVEAEEKKANPYSGPELLDVTISTCTPCPNCRTMIYDEEIMSGWKVDDQNLNTICPYCCSEEADQGSERKGVFAPRLTVHMEWRDRPTASWYKPSSFETDAENNANESCPETEDVSVSYVSPLVLRRELETLLASDLHALKDPKIMSTHPVVFWNLIFYLRRLSLPTHLYTWISPRNHVRCVYDRPLDHSAPTPLYLVNPNHKFIPSEKVASRSLGVWRTVTQSVQDNKLFTAIQTLINDSRRVTENGQIALGPHFPVFRDIQFASLDMFGRALLRDSLDKQYAEEHSKLPPRIMCIMPQQDRPQSLVQRACRKVFLPLDLF</sequence>
<evidence type="ECO:0000259" key="5">
    <source>
        <dbReference type="PROSITE" id="PS51498"/>
    </source>
</evidence>
<evidence type="ECO:0000259" key="4">
    <source>
        <dbReference type="PROSITE" id="PS50211"/>
    </source>
</evidence>
<feature type="repeat" description="PPR" evidence="2">
    <location>
        <begin position="730"/>
        <end position="764"/>
    </location>
</feature>
<dbReference type="SMART" id="SM00800">
    <property type="entry name" value="uDENN"/>
    <property type="match status" value="1"/>
</dbReference>
<dbReference type="Gene3D" id="3.40.50.11500">
    <property type="match status" value="1"/>
</dbReference>
<keyword evidence="7" id="KW-1185">Reference proteome</keyword>
<dbReference type="InterPro" id="IPR051696">
    <property type="entry name" value="DENN_Domain_GEFs"/>
</dbReference>
<evidence type="ECO:0000256" key="2">
    <source>
        <dbReference type="PROSITE-ProRule" id="PRU00708"/>
    </source>
</evidence>
<feature type="domain" description="MABP" evidence="5">
    <location>
        <begin position="42"/>
        <end position="199"/>
    </location>
</feature>